<feature type="compositionally biased region" description="Basic and acidic residues" evidence="1">
    <location>
        <begin position="33"/>
        <end position="42"/>
    </location>
</feature>
<feature type="compositionally biased region" description="Low complexity" evidence="1">
    <location>
        <begin position="1"/>
        <end position="15"/>
    </location>
</feature>
<dbReference type="PANTHER" id="PTHR21470:SF3">
    <property type="entry name" value="RAB6-INTERACTING GOLGIN"/>
    <property type="match status" value="1"/>
</dbReference>
<name>A0A5A7R1J0_STRAF</name>
<evidence type="ECO:0000313" key="2">
    <source>
        <dbReference type="EMBL" id="GER51228.1"/>
    </source>
</evidence>
<accession>A0A5A7R1J0</accession>
<evidence type="ECO:0000313" key="3">
    <source>
        <dbReference type="Proteomes" id="UP000325081"/>
    </source>
</evidence>
<dbReference type="Pfam" id="PF04949">
    <property type="entry name" value="Transcrip_act"/>
    <property type="match status" value="1"/>
</dbReference>
<feature type="region of interest" description="Disordered" evidence="1">
    <location>
        <begin position="1"/>
        <end position="42"/>
    </location>
</feature>
<gene>
    <name evidence="2" type="ORF">STAS_28589</name>
</gene>
<keyword evidence="3" id="KW-1185">Reference proteome</keyword>
<dbReference type="OrthoDB" id="1921288at2759"/>
<dbReference type="InterPro" id="IPR007033">
    <property type="entry name" value="GORAB"/>
</dbReference>
<evidence type="ECO:0000256" key="1">
    <source>
        <dbReference type="SAM" id="MobiDB-lite"/>
    </source>
</evidence>
<dbReference type="EMBL" id="BKCP01009626">
    <property type="protein sequence ID" value="GER51228.1"/>
    <property type="molecule type" value="Genomic_DNA"/>
</dbReference>
<proteinExistence type="predicted"/>
<dbReference type="AlphaFoldDB" id="A0A5A7R1J0"/>
<sequence length="120" mass="13658">MKSLGVSIGSSGRSSAGDDDDDEASKSVLASHQAREEEIERRKFEVRAKVESQLTRAQQQAKRLTQVWEEKEYKEALEAFQEKSKEKAQLTTALVELVNQSENMRMKKLEELTKILNSTK</sequence>
<protein>
    <submittedName>
        <fullName evidence="2">Uncharacterized protein</fullName>
    </submittedName>
</protein>
<organism evidence="2 3">
    <name type="scientific">Striga asiatica</name>
    <name type="common">Asiatic witchweed</name>
    <name type="synonym">Buchnera asiatica</name>
    <dbReference type="NCBI Taxonomy" id="4170"/>
    <lineage>
        <taxon>Eukaryota</taxon>
        <taxon>Viridiplantae</taxon>
        <taxon>Streptophyta</taxon>
        <taxon>Embryophyta</taxon>
        <taxon>Tracheophyta</taxon>
        <taxon>Spermatophyta</taxon>
        <taxon>Magnoliopsida</taxon>
        <taxon>eudicotyledons</taxon>
        <taxon>Gunneridae</taxon>
        <taxon>Pentapetalae</taxon>
        <taxon>asterids</taxon>
        <taxon>lamiids</taxon>
        <taxon>Lamiales</taxon>
        <taxon>Orobanchaceae</taxon>
        <taxon>Buchnereae</taxon>
        <taxon>Striga</taxon>
    </lineage>
</organism>
<comment type="caution">
    <text evidence="2">The sequence shown here is derived from an EMBL/GenBank/DDBJ whole genome shotgun (WGS) entry which is preliminary data.</text>
</comment>
<dbReference type="PANTHER" id="PTHR21470">
    <property type="entry name" value="RAB6-INTERACTING PROTEIN GORAB"/>
    <property type="match status" value="1"/>
</dbReference>
<dbReference type="Proteomes" id="UP000325081">
    <property type="component" value="Unassembled WGS sequence"/>
</dbReference>
<reference evidence="3" key="1">
    <citation type="journal article" date="2019" name="Curr. Biol.">
        <title>Genome Sequence of Striga asiatica Provides Insight into the Evolution of Plant Parasitism.</title>
        <authorList>
            <person name="Yoshida S."/>
            <person name="Kim S."/>
            <person name="Wafula E.K."/>
            <person name="Tanskanen J."/>
            <person name="Kim Y.M."/>
            <person name="Honaas L."/>
            <person name="Yang Z."/>
            <person name="Spallek T."/>
            <person name="Conn C.E."/>
            <person name="Ichihashi Y."/>
            <person name="Cheong K."/>
            <person name="Cui S."/>
            <person name="Der J.P."/>
            <person name="Gundlach H."/>
            <person name="Jiao Y."/>
            <person name="Hori C."/>
            <person name="Ishida J.K."/>
            <person name="Kasahara H."/>
            <person name="Kiba T."/>
            <person name="Kim M.S."/>
            <person name="Koo N."/>
            <person name="Laohavisit A."/>
            <person name="Lee Y.H."/>
            <person name="Lumba S."/>
            <person name="McCourt P."/>
            <person name="Mortimer J.C."/>
            <person name="Mutuku J.M."/>
            <person name="Nomura T."/>
            <person name="Sasaki-Sekimoto Y."/>
            <person name="Seto Y."/>
            <person name="Wang Y."/>
            <person name="Wakatake T."/>
            <person name="Sakakibara H."/>
            <person name="Demura T."/>
            <person name="Yamaguchi S."/>
            <person name="Yoneyama K."/>
            <person name="Manabe R.I."/>
            <person name="Nelson D.C."/>
            <person name="Schulman A.H."/>
            <person name="Timko M.P."/>
            <person name="dePamphilis C.W."/>
            <person name="Choi D."/>
            <person name="Shirasu K."/>
        </authorList>
    </citation>
    <scope>NUCLEOTIDE SEQUENCE [LARGE SCALE GENOMIC DNA]</scope>
    <source>
        <strain evidence="3">cv. UVA1</strain>
    </source>
</reference>